<dbReference type="PANTHER" id="PTHR34598:SF3">
    <property type="entry name" value="OXIDOREDUCTASE AN1597"/>
    <property type="match status" value="1"/>
</dbReference>
<keyword evidence="2" id="KW-0489">Methyltransferase</keyword>
<dbReference type="InterPro" id="IPR044053">
    <property type="entry name" value="AsaB-like"/>
</dbReference>
<comment type="similarity">
    <text evidence="1">Belongs to the asaB hydroxylase/desaturase family.</text>
</comment>
<gene>
    <name evidence="2" type="ORF">B0H63DRAFT_290746</name>
</gene>
<accession>A0AAE0K8V8</accession>
<dbReference type="EMBL" id="JAULSW010000008">
    <property type="protein sequence ID" value="KAK3372249.1"/>
    <property type="molecule type" value="Genomic_DNA"/>
</dbReference>
<keyword evidence="2" id="KW-0808">Transferase</keyword>
<dbReference type="Proteomes" id="UP001285441">
    <property type="component" value="Unassembled WGS sequence"/>
</dbReference>
<organism evidence="2 3">
    <name type="scientific">Podospora didyma</name>
    <dbReference type="NCBI Taxonomy" id="330526"/>
    <lineage>
        <taxon>Eukaryota</taxon>
        <taxon>Fungi</taxon>
        <taxon>Dikarya</taxon>
        <taxon>Ascomycota</taxon>
        <taxon>Pezizomycotina</taxon>
        <taxon>Sordariomycetes</taxon>
        <taxon>Sordariomycetidae</taxon>
        <taxon>Sordariales</taxon>
        <taxon>Podosporaceae</taxon>
        <taxon>Podospora</taxon>
    </lineage>
</organism>
<evidence type="ECO:0000256" key="1">
    <source>
        <dbReference type="ARBA" id="ARBA00023604"/>
    </source>
</evidence>
<evidence type="ECO:0000313" key="3">
    <source>
        <dbReference type="Proteomes" id="UP001285441"/>
    </source>
</evidence>
<dbReference type="GO" id="GO:0032259">
    <property type="term" value="P:methylation"/>
    <property type="evidence" value="ECO:0007669"/>
    <property type="project" value="UniProtKB-KW"/>
</dbReference>
<reference evidence="2" key="2">
    <citation type="submission" date="2023-06" db="EMBL/GenBank/DDBJ databases">
        <authorList>
            <consortium name="Lawrence Berkeley National Laboratory"/>
            <person name="Haridas S."/>
            <person name="Hensen N."/>
            <person name="Bonometti L."/>
            <person name="Westerberg I."/>
            <person name="Brannstrom I.O."/>
            <person name="Guillou S."/>
            <person name="Cros-Aarteil S."/>
            <person name="Calhoun S."/>
            <person name="Kuo A."/>
            <person name="Mondo S."/>
            <person name="Pangilinan J."/>
            <person name="Riley R."/>
            <person name="LaButti K."/>
            <person name="Andreopoulos B."/>
            <person name="Lipzen A."/>
            <person name="Chen C."/>
            <person name="Yanf M."/>
            <person name="Daum C."/>
            <person name="Ng V."/>
            <person name="Clum A."/>
            <person name="Steindorff A."/>
            <person name="Ohm R."/>
            <person name="Martin F."/>
            <person name="Silar P."/>
            <person name="Natvig D."/>
            <person name="Lalanne C."/>
            <person name="Gautier V."/>
            <person name="Ament-velasquez S.L."/>
            <person name="Kruys A."/>
            <person name="Hutchinson M.I."/>
            <person name="Powell A.J."/>
            <person name="Barry K."/>
            <person name="Miller A.N."/>
            <person name="Grigoriev I.V."/>
            <person name="Debuchy R."/>
            <person name="Gladieux P."/>
            <person name="Thoren M.H."/>
            <person name="Johannesson H."/>
        </authorList>
    </citation>
    <scope>NUCLEOTIDE SEQUENCE</scope>
    <source>
        <strain evidence="2">CBS 232.78</strain>
    </source>
</reference>
<dbReference type="NCBIfam" id="NF041278">
    <property type="entry name" value="CmcJ_NvfI_EfuI"/>
    <property type="match status" value="1"/>
</dbReference>
<dbReference type="AlphaFoldDB" id="A0AAE0K8V8"/>
<name>A0AAE0K8V8_9PEZI</name>
<proteinExistence type="inferred from homology"/>
<keyword evidence="3" id="KW-1185">Reference proteome</keyword>
<protein>
    <submittedName>
        <fullName evidence="2">CmcJ-like methyltransferase</fullName>
    </submittedName>
</protein>
<dbReference type="GO" id="GO:0008168">
    <property type="term" value="F:methyltransferase activity"/>
    <property type="evidence" value="ECO:0007669"/>
    <property type="project" value="UniProtKB-KW"/>
</dbReference>
<reference evidence="2" key="1">
    <citation type="journal article" date="2023" name="Mol. Phylogenet. Evol.">
        <title>Genome-scale phylogeny and comparative genomics of the fungal order Sordariales.</title>
        <authorList>
            <person name="Hensen N."/>
            <person name="Bonometti L."/>
            <person name="Westerberg I."/>
            <person name="Brannstrom I.O."/>
            <person name="Guillou S."/>
            <person name="Cros-Aarteil S."/>
            <person name="Calhoun S."/>
            <person name="Haridas S."/>
            <person name="Kuo A."/>
            <person name="Mondo S."/>
            <person name="Pangilinan J."/>
            <person name="Riley R."/>
            <person name="LaButti K."/>
            <person name="Andreopoulos B."/>
            <person name="Lipzen A."/>
            <person name="Chen C."/>
            <person name="Yan M."/>
            <person name="Daum C."/>
            <person name="Ng V."/>
            <person name="Clum A."/>
            <person name="Steindorff A."/>
            <person name="Ohm R.A."/>
            <person name="Martin F."/>
            <person name="Silar P."/>
            <person name="Natvig D.O."/>
            <person name="Lalanne C."/>
            <person name="Gautier V."/>
            <person name="Ament-Velasquez S.L."/>
            <person name="Kruys A."/>
            <person name="Hutchinson M.I."/>
            <person name="Powell A.J."/>
            <person name="Barry K."/>
            <person name="Miller A.N."/>
            <person name="Grigoriev I.V."/>
            <person name="Debuchy R."/>
            <person name="Gladieux P."/>
            <person name="Hiltunen Thoren M."/>
            <person name="Johannesson H."/>
        </authorList>
    </citation>
    <scope>NUCLEOTIDE SEQUENCE</scope>
    <source>
        <strain evidence="2">CBS 232.78</strain>
    </source>
</reference>
<evidence type="ECO:0000313" key="2">
    <source>
        <dbReference type="EMBL" id="KAK3372249.1"/>
    </source>
</evidence>
<sequence length="276" mass="31884">MAIDATVHYIARDEAYKAEKAFDTGFPVSHIPGARQTNHRVEPHGVKVHQIRDPSRYALDVHGFCVIRADLDINPHDAVTQLSEIQFSIWDKLERILERDFPQYTRIESYDLNVRKRDSDFPSITRGYTDFNQPSRKPHCDVSQQGALMDLRFAFPGQDHIWAGKDFDILSVWLPLVGPNSDWPLVLCDWTTVDPDNDIIDNDAIHRDHIEENSLLHYNSAHKWYYIKNQTSSDLMVFRNADSCGRRPRGFHCSIFNPDVSGPPRQSIEVRLVAFR</sequence>
<comment type="caution">
    <text evidence="2">The sequence shown here is derived from an EMBL/GenBank/DDBJ whole genome shotgun (WGS) entry which is preliminary data.</text>
</comment>
<dbReference type="PANTHER" id="PTHR34598">
    <property type="entry name" value="BLL6449 PROTEIN"/>
    <property type="match status" value="1"/>
</dbReference>
<dbReference type="GO" id="GO:0016491">
    <property type="term" value="F:oxidoreductase activity"/>
    <property type="evidence" value="ECO:0007669"/>
    <property type="project" value="InterPro"/>
</dbReference>